<organism evidence="1 2">
    <name type="scientific">Tetrahymena thermophila (strain SB210)</name>
    <dbReference type="NCBI Taxonomy" id="312017"/>
    <lineage>
        <taxon>Eukaryota</taxon>
        <taxon>Sar</taxon>
        <taxon>Alveolata</taxon>
        <taxon>Ciliophora</taxon>
        <taxon>Intramacronucleata</taxon>
        <taxon>Oligohymenophorea</taxon>
        <taxon>Hymenostomatida</taxon>
        <taxon>Tetrahymenina</taxon>
        <taxon>Tetrahymenidae</taxon>
        <taxon>Tetrahymena</taxon>
    </lineage>
</organism>
<dbReference type="Proteomes" id="UP000009168">
    <property type="component" value="Unassembled WGS sequence"/>
</dbReference>
<dbReference type="GeneID" id="7830357"/>
<accession>Q24DU1</accession>
<dbReference type="HOGENOM" id="CLU_1997163_0_0_1"/>
<gene>
    <name evidence="1" type="ORF">TTHERM_00790460</name>
</gene>
<dbReference type="EMBL" id="GG662316">
    <property type="protein sequence ID" value="EAS05899.2"/>
    <property type="molecule type" value="Genomic_DNA"/>
</dbReference>
<evidence type="ECO:0000313" key="2">
    <source>
        <dbReference type="Proteomes" id="UP000009168"/>
    </source>
</evidence>
<proteinExistence type="predicted"/>
<dbReference type="AlphaFoldDB" id="Q24DU1"/>
<name>Q24DU1_TETTS</name>
<evidence type="ECO:0000313" key="1">
    <source>
        <dbReference type="EMBL" id="EAS05899.2"/>
    </source>
</evidence>
<dbReference type="RefSeq" id="XP_001026144.2">
    <property type="nucleotide sequence ID" value="XM_001026144.2"/>
</dbReference>
<protein>
    <submittedName>
        <fullName evidence="1">Uncharacterized protein</fullName>
    </submittedName>
</protein>
<dbReference type="InParanoid" id="Q24DU1"/>
<reference evidence="2" key="1">
    <citation type="journal article" date="2006" name="PLoS Biol.">
        <title>Macronuclear genome sequence of the ciliate Tetrahymena thermophila, a model eukaryote.</title>
        <authorList>
            <person name="Eisen J.A."/>
            <person name="Coyne R.S."/>
            <person name="Wu M."/>
            <person name="Wu D."/>
            <person name="Thiagarajan M."/>
            <person name="Wortman J.R."/>
            <person name="Badger J.H."/>
            <person name="Ren Q."/>
            <person name="Amedeo P."/>
            <person name="Jones K.M."/>
            <person name="Tallon L.J."/>
            <person name="Delcher A.L."/>
            <person name="Salzberg S.L."/>
            <person name="Silva J.C."/>
            <person name="Haas B.J."/>
            <person name="Majoros W.H."/>
            <person name="Farzad M."/>
            <person name="Carlton J.M."/>
            <person name="Smith R.K. Jr."/>
            <person name="Garg J."/>
            <person name="Pearlman R.E."/>
            <person name="Karrer K.M."/>
            <person name="Sun L."/>
            <person name="Manning G."/>
            <person name="Elde N.C."/>
            <person name="Turkewitz A.P."/>
            <person name="Asai D.J."/>
            <person name="Wilkes D.E."/>
            <person name="Wang Y."/>
            <person name="Cai H."/>
            <person name="Collins K."/>
            <person name="Stewart B.A."/>
            <person name="Lee S.R."/>
            <person name="Wilamowska K."/>
            <person name="Weinberg Z."/>
            <person name="Ruzzo W.L."/>
            <person name="Wloga D."/>
            <person name="Gaertig J."/>
            <person name="Frankel J."/>
            <person name="Tsao C.-C."/>
            <person name="Gorovsky M.A."/>
            <person name="Keeling P.J."/>
            <person name="Waller R.F."/>
            <person name="Patron N.J."/>
            <person name="Cherry J.M."/>
            <person name="Stover N.A."/>
            <person name="Krieger C.J."/>
            <person name="del Toro C."/>
            <person name="Ryder H.F."/>
            <person name="Williamson S.C."/>
            <person name="Barbeau R.A."/>
            <person name="Hamilton E.P."/>
            <person name="Orias E."/>
        </authorList>
    </citation>
    <scope>NUCLEOTIDE SEQUENCE [LARGE SCALE GENOMIC DNA]</scope>
    <source>
        <strain evidence="2">SB210</strain>
    </source>
</reference>
<keyword evidence="2" id="KW-1185">Reference proteome</keyword>
<dbReference type="KEGG" id="tet:TTHERM_00790460"/>
<sequence>MMTDEDTDDIQLLTQDGKRQRIFVVGQPERVIDFIEKIKSHNQYYIEDYNIDEEDNELAQINFKPILNQHQQQQQQQLIKIRRSRATYKQ</sequence>